<dbReference type="AlphaFoldDB" id="A0A4C1ZJ82"/>
<accession>A0A4C1ZJ82</accession>
<sequence length="296" mass="32959">MVSLDIEGAFNNAWWPAMRTQLLAYNCQVNLYGLVRGYLRDQEVFANNVVLMFSGQSASSIEEKANRALAHVHCWGVKNKLRLAPLKTNSMVLTKKLKYDDPAVHMNGKQISLVGEIRLLVLTIDRKLTFIPKVAKACKKATNIYKGLARVAKATWDLSPEVIRTIYTTVIEPIVLYASCVWVPATGKLGVQKMVDAVQRSVALKSCRVHRTVLEIGYESISDLDSQTMDRLEVDGLLIYTDGSRTKAKSVRADVLHVLEDCDYVPSGVCSDRIGDRRSDCEAKLSGDHGKNSKEK</sequence>
<reference evidence="1 2" key="1">
    <citation type="journal article" date="2019" name="Commun. Biol.">
        <title>The bagworm genome reveals a unique fibroin gene that provides high tensile strength.</title>
        <authorList>
            <person name="Kono N."/>
            <person name="Nakamura H."/>
            <person name="Ohtoshi R."/>
            <person name="Tomita M."/>
            <person name="Numata K."/>
            <person name="Arakawa K."/>
        </authorList>
    </citation>
    <scope>NUCLEOTIDE SEQUENCE [LARGE SCALE GENOMIC DNA]</scope>
</reference>
<comment type="caution">
    <text evidence="1">The sequence shown here is derived from an EMBL/GenBank/DDBJ whole genome shotgun (WGS) entry which is preliminary data.</text>
</comment>
<gene>
    <name evidence="1" type="ORF">EVAR_60518_1</name>
</gene>
<keyword evidence="2" id="KW-1185">Reference proteome</keyword>
<protein>
    <submittedName>
        <fullName evidence="1">115 kDa protein in type-1 retrotransposable element R1DM</fullName>
    </submittedName>
</protein>
<dbReference type="STRING" id="151549.A0A4C1ZJ82"/>
<dbReference type="Proteomes" id="UP000299102">
    <property type="component" value="Unassembled WGS sequence"/>
</dbReference>
<dbReference type="OrthoDB" id="411871at2759"/>
<dbReference type="EMBL" id="BGZK01001807">
    <property type="protein sequence ID" value="GBP86667.1"/>
    <property type="molecule type" value="Genomic_DNA"/>
</dbReference>
<evidence type="ECO:0000313" key="2">
    <source>
        <dbReference type="Proteomes" id="UP000299102"/>
    </source>
</evidence>
<proteinExistence type="predicted"/>
<evidence type="ECO:0000313" key="1">
    <source>
        <dbReference type="EMBL" id="GBP86667.1"/>
    </source>
</evidence>
<name>A0A4C1ZJ82_EUMVA</name>
<organism evidence="1 2">
    <name type="scientific">Eumeta variegata</name>
    <name type="common">Bagworm moth</name>
    <name type="synonym">Eumeta japonica</name>
    <dbReference type="NCBI Taxonomy" id="151549"/>
    <lineage>
        <taxon>Eukaryota</taxon>
        <taxon>Metazoa</taxon>
        <taxon>Ecdysozoa</taxon>
        <taxon>Arthropoda</taxon>
        <taxon>Hexapoda</taxon>
        <taxon>Insecta</taxon>
        <taxon>Pterygota</taxon>
        <taxon>Neoptera</taxon>
        <taxon>Endopterygota</taxon>
        <taxon>Lepidoptera</taxon>
        <taxon>Glossata</taxon>
        <taxon>Ditrysia</taxon>
        <taxon>Tineoidea</taxon>
        <taxon>Psychidae</taxon>
        <taxon>Oiketicinae</taxon>
        <taxon>Eumeta</taxon>
    </lineage>
</organism>